<feature type="transmembrane region" description="Helical" evidence="1">
    <location>
        <begin position="846"/>
        <end position="866"/>
    </location>
</feature>
<evidence type="ECO:0000256" key="1">
    <source>
        <dbReference type="SAM" id="Phobius"/>
    </source>
</evidence>
<proteinExistence type="predicted"/>
<keyword evidence="1" id="KW-0472">Membrane</keyword>
<dbReference type="PANTHER" id="PTHR39596:SF2">
    <property type="entry name" value="HET DOMAIN PROTEIN (AFU_ORTHOLOGUE AFUA_1G17550)-RELATED"/>
    <property type="match status" value="1"/>
</dbReference>
<dbReference type="EMBL" id="NIZV01000025">
    <property type="protein sequence ID" value="RSM18072.1"/>
    <property type="molecule type" value="Genomic_DNA"/>
</dbReference>
<protein>
    <recommendedName>
        <fullName evidence="4">Heterokaryon incompatibility domain-containing protein</fullName>
    </recommendedName>
</protein>
<keyword evidence="3" id="KW-1185">Reference proteome</keyword>
<evidence type="ECO:0000313" key="2">
    <source>
        <dbReference type="EMBL" id="RSM18072.1"/>
    </source>
</evidence>
<keyword evidence="1" id="KW-0812">Transmembrane</keyword>
<feature type="transmembrane region" description="Helical" evidence="1">
    <location>
        <begin position="891"/>
        <end position="912"/>
    </location>
</feature>
<dbReference type="AlphaFoldDB" id="A0A428UUX8"/>
<comment type="caution">
    <text evidence="2">The sequence shown here is derived from an EMBL/GenBank/DDBJ whole genome shotgun (WGS) entry which is preliminary data.</text>
</comment>
<dbReference type="PANTHER" id="PTHR39596">
    <property type="match status" value="1"/>
</dbReference>
<reference evidence="2 3" key="1">
    <citation type="submission" date="2017-06" db="EMBL/GenBank/DDBJ databases">
        <title>Cmopartive genomic analysis of Ambrosia Fusariam Clade fungi.</title>
        <authorList>
            <person name="Stajich J.E."/>
            <person name="Carrillo J."/>
            <person name="Kijimoto T."/>
            <person name="Eskalen A."/>
            <person name="O'Donnell K."/>
            <person name="Kasson M."/>
        </authorList>
    </citation>
    <scope>NUCLEOTIDE SEQUENCE [LARGE SCALE GENOMIC DNA]</scope>
    <source>
        <strain evidence="2 3">NRRL 20438</strain>
    </source>
</reference>
<dbReference type="Proteomes" id="UP000288429">
    <property type="component" value="Unassembled WGS sequence"/>
</dbReference>
<evidence type="ECO:0008006" key="4">
    <source>
        <dbReference type="Google" id="ProtNLM"/>
    </source>
</evidence>
<feature type="transmembrane region" description="Helical" evidence="1">
    <location>
        <begin position="811"/>
        <end position="834"/>
    </location>
</feature>
<keyword evidence="1" id="KW-1133">Transmembrane helix</keyword>
<accession>A0A428UUX8</accession>
<gene>
    <name evidence="2" type="ORF">CDV31_002994</name>
</gene>
<organism evidence="2 3">
    <name type="scientific">Fusarium ambrosium</name>
    <dbReference type="NCBI Taxonomy" id="131363"/>
    <lineage>
        <taxon>Eukaryota</taxon>
        <taxon>Fungi</taxon>
        <taxon>Dikarya</taxon>
        <taxon>Ascomycota</taxon>
        <taxon>Pezizomycotina</taxon>
        <taxon>Sordariomycetes</taxon>
        <taxon>Hypocreomycetidae</taxon>
        <taxon>Hypocreales</taxon>
        <taxon>Nectriaceae</taxon>
        <taxon>Fusarium</taxon>
        <taxon>Fusarium solani species complex</taxon>
    </lineage>
</organism>
<evidence type="ECO:0000313" key="3">
    <source>
        <dbReference type="Proteomes" id="UP000288429"/>
    </source>
</evidence>
<name>A0A428UUX8_9HYPO</name>
<sequence length="959" mass="107805">MDIIPEPRDAVPEIRVPLAEPIELPDPEADLETGIAPLTSLDAPIRNPTEVAAYLQSWLFFGLLARVLGDRFLFEDFITHSPGKPECRFLSLRNLDALLHDIDLNQHKVHLQHAADTVREMEALGHLKESPAGETGLCILVLVRRLGGLSHDTSLAWSSAFLQKRMRDDGWCPQEIDWIMNHYDPIIACFFARLQRIRSVVHTKCTETACVANNVRLDSGYHQRHVSDGCRCSAISVNADAVKSIIAQGRIPLVSVQHHGRGQISLKVTAASSSSSYTAMSHVWSDGLGNPTANALPQCQLELISTSLSKGLTETGKLGNYQTKSVHIDPIPKQGWSSLRGNGNLFWLDTLCIPVTVPGDSPEAVDNVNKLKSMAINQMGEIYAAAKQVLVLDSELQRAQADSEDEISSTELLARLVCCSWMRRCWTLQEGALATRIAFLSSSGLVTPLVPRERENLLSTMTTEKLATMNIMPGPHVYWWAVSLFRSEGKQERDNQDGEAAARRAPVLSYLRLHFQETLDDITCTLPRDRGGEDELGMFCTVWNSLAYRNTTMKEDLPIIFANLLNINVFGILREDSPKRMQALLRSLDCLPIELLFNTGMPVDKGADSLYRWVPSAPSKIRMAESPIRALTWTKAGDLKFSYTERGLIRLRIPTTVREEDFMAIVLDGNTRYRTCSTFILPLLDDGTDEVVVELLVRLKYLDKDEMNREDGREEILILEQPSGESSCSRGCLLRLLDKNDRNTGESIKVTGQFDCPLTWTVASANDLTLYPHIEPVRAWKSFDLIIKCDAKRPINRQRPFHGNLTSIGDLFIFAMLSSLTLVWYASIIIRIVIEVRLGWSNLSPLGRASTILFAIEATGYLAYLVPPPLTQAFFIVDRLRDVGRLSQLDMAYVVLSLVGNLWLLFLWVLIVKTFARAFIYKMWLQSFSPGWPEDSGWAWKVYFAVRNSRPVREMRMED</sequence>